<name>A0A0C2CJX2_9BACT</name>
<dbReference type="NCBIfam" id="NF033516">
    <property type="entry name" value="transpos_IS3"/>
    <property type="match status" value="1"/>
</dbReference>
<reference evidence="2 3" key="1">
    <citation type="submission" date="2014-12" db="EMBL/GenBank/DDBJ databases">
        <title>Genome assembly of Enhygromyxa salina DSM 15201.</title>
        <authorList>
            <person name="Sharma G."/>
            <person name="Subramanian S."/>
        </authorList>
    </citation>
    <scope>NUCLEOTIDE SEQUENCE [LARGE SCALE GENOMIC DNA]</scope>
    <source>
        <strain evidence="2 3">DSM 15201</strain>
    </source>
</reference>
<gene>
    <name evidence="2" type="ORF">DB30_03440</name>
</gene>
<evidence type="ECO:0000313" key="3">
    <source>
        <dbReference type="Proteomes" id="UP000031599"/>
    </source>
</evidence>
<dbReference type="SUPFAM" id="SSF53098">
    <property type="entry name" value="Ribonuclease H-like"/>
    <property type="match status" value="1"/>
</dbReference>
<organism evidence="2 3">
    <name type="scientific">Enhygromyxa salina</name>
    <dbReference type="NCBI Taxonomy" id="215803"/>
    <lineage>
        <taxon>Bacteria</taxon>
        <taxon>Pseudomonadati</taxon>
        <taxon>Myxococcota</taxon>
        <taxon>Polyangia</taxon>
        <taxon>Nannocystales</taxon>
        <taxon>Nannocystaceae</taxon>
        <taxon>Enhygromyxa</taxon>
    </lineage>
</organism>
<dbReference type="PROSITE" id="PS50994">
    <property type="entry name" value="INTEGRASE"/>
    <property type="match status" value="1"/>
</dbReference>
<dbReference type="InterPro" id="IPR012337">
    <property type="entry name" value="RNaseH-like_sf"/>
</dbReference>
<dbReference type="AlphaFoldDB" id="A0A0C2CJX2"/>
<protein>
    <submittedName>
        <fullName evidence="2">Mobile element protein</fullName>
    </submittedName>
</protein>
<dbReference type="InterPro" id="IPR036397">
    <property type="entry name" value="RNaseH_sf"/>
</dbReference>
<dbReference type="PANTHER" id="PTHR46889:SF4">
    <property type="entry name" value="TRANSPOSASE INSO FOR INSERTION SEQUENCE ELEMENT IS911B-RELATED"/>
    <property type="match status" value="1"/>
</dbReference>
<dbReference type="PANTHER" id="PTHR46889">
    <property type="entry name" value="TRANSPOSASE INSF FOR INSERTION SEQUENCE IS3B-RELATED"/>
    <property type="match status" value="1"/>
</dbReference>
<feature type="domain" description="Integrase catalytic" evidence="1">
    <location>
        <begin position="119"/>
        <end position="284"/>
    </location>
</feature>
<sequence length="340" mass="38513">MIALISHAATVVGERQACEALDVPRATYRRRLAPLHSHPTRPRSGGRALSQADRAAVLDVLHEPRFQDLAVPQVHAALLDEKVYLCSLRTMYRILNAAGENRERRNIRRIANATKPELLATKPNELWSWDITKLHGPSKWTYFYLYVILDVFSRYVVGWMVATRESKALARKLIAATCKKQGIQPGQLTLHADRGSSMKSKPVAFLLADLGVTKTHSRPHQSNDNPFSESQFKTMKYRPDFPGRFGCLEDSRSFCRDFFPWYNDDHHHSGLAMMTPHDVHHGLIDERLACRNAALQAAFELHPERFSHGSPEAKRPPNQVWINKPIDDPNVPVPTVPVAL</sequence>
<proteinExistence type="predicted"/>
<dbReference type="GO" id="GO:0003676">
    <property type="term" value="F:nucleic acid binding"/>
    <property type="evidence" value="ECO:0007669"/>
    <property type="project" value="InterPro"/>
</dbReference>
<dbReference type="InterPro" id="IPR001584">
    <property type="entry name" value="Integrase_cat-core"/>
</dbReference>
<dbReference type="InterPro" id="IPR050900">
    <property type="entry name" value="Transposase_IS3/IS150/IS904"/>
</dbReference>
<evidence type="ECO:0000259" key="1">
    <source>
        <dbReference type="PROSITE" id="PS50994"/>
    </source>
</evidence>
<comment type="caution">
    <text evidence="2">The sequence shown here is derived from an EMBL/GenBank/DDBJ whole genome shotgun (WGS) entry which is preliminary data.</text>
</comment>
<dbReference type="EMBL" id="JMCC02000268">
    <property type="protein sequence ID" value="KIG11531.1"/>
    <property type="molecule type" value="Genomic_DNA"/>
</dbReference>
<dbReference type="Gene3D" id="3.30.420.10">
    <property type="entry name" value="Ribonuclease H-like superfamily/Ribonuclease H"/>
    <property type="match status" value="1"/>
</dbReference>
<accession>A0A0C2CJX2</accession>
<dbReference type="Proteomes" id="UP000031599">
    <property type="component" value="Unassembled WGS sequence"/>
</dbReference>
<evidence type="ECO:0000313" key="2">
    <source>
        <dbReference type="EMBL" id="KIG11531.1"/>
    </source>
</evidence>
<dbReference type="InterPro" id="IPR048020">
    <property type="entry name" value="Transpos_IS3"/>
</dbReference>
<dbReference type="Pfam" id="PF00665">
    <property type="entry name" value="rve"/>
    <property type="match status" value="1"/>
</dbReference>
<dbReference type="GO" id="GO:0015074">
    <property type="term" value="P:DNA integration"/>
    <property type="evidence" value="ECO:0007669"/>
    <property type="project" value="InterPro"/>
</dbReference>